<accession>X1M6W4</accession>
<sequence>ASFQYDKTFLTKGIDLSLIKMSVKNGDRIYSFPELRKAKDEQTSIFKGLPGLLADSLPDKYGNQLINIWLAQNGRPPNSMNPVEQLCFIGERGMGALEFEPAQLKKNKQTFAIQIKSLVEVAQKVLS</sequence>
<organism evidence="2">
    <name type="scientific">marine sediment metagenome</name>
    <dbReference type="NCBI Taxonomy" id="412755"/>
    <lineage>
        <taxon>unclassified sequences</taxon>
        <taxon>metagenomes</taxon>
        <taxon>ecological metagenomes</taxon>
    </lineage>
</organism>
<dbReference type="Pfam" id="PF13657">
    <property type="entry name" value="Couple_hipA"/>
    <property type="match status" value="1"/>
</dbReference>
<comment type="caution">
    <text evidence="2">The sequence shown here is derived from an EMBL/GenBank/DDBJ whole genome shotgun (WGS) entry which is preliminary data.</text>
</comment>
<feature type="non-terminal residue" evidence="2">
    <location>
        <position position="127"/>
    </location>
</feature>
<dbReference type="InterPro" id="IPR017508">
    <property type="entry name" value="HipA_N1"/>
</dbReference>
<evidence type="ECO:0000259" key="1">
    <source>
        <dbReference type="Pfam" id="PF13657"/>
    </source>
</evidence>
<feature type="domain" description="HipA N-terminal subdomain 1" evidence="1">
    <location>
        <begin position="2"/>
        <end position="99"/>
    </location>
</feature>
<protein>
    <recommendedName>
        <fullName evidence="1">HipA N-terminal subdomain 1 domain-containing protein</fullName>
    </recommendedName>
</protein>
<reference evidence="2" key="1">
    <citation type="journal article" date="2014" name="Front. Microbiol.">
        <title>High frequency of phylogenetically diverse reductive dehalogenase-homologous genes in deep subseafloor sedimentary metagenomes.</title>
        <authorList>
            <person name="Kawai M."/>
            <person name="Futagami T."/>
            <person name="Toyoda A."/>
            <person name="Takaki Y."/>
            <person name="Nishi S."/>
            <person name="Hori S."/>
            <person name="Arai W."/>
            <person name="Tsubouchi T."/>
            <person name="Morono Y."/>
            <person name="Uchiyama I."/>
            <person name="Ito T."/>
            <person name="Fujiyama A."/>
            <person name="Inagaki F."/>
            <person name="Takami H."/>
        </authorList>
    </citation>
    <scope>NUCLEOTIDE SEQUENCE</scope>
    <source>
        <strain evidence="2">Expedition CK06-06</strain>
    </source>
</reference>
<dbReference type="EMBL" id="BARU01046500">
    <property type="protein sequence ID" value="GAI02089.1"/>
    <property type="molecule type" value="Genomic_DNA"/>
</dbReference>
<gene>
    <name evidence="2" type="ORF">S03H2_70120</name>
</gene>
<name>X1M6W4_9ZZZZ</name>
<evidence type="ECO:0000313" key="2">
    <source>
        <dbReference type="EMBL" id="GAI02089.1"/>
    </source>
</evidence>
<feature type="non-terminal residue" evidence="2">
    <location>
        <position position="1"/>
    </location>
</feature>
<dbReference type="AlphaFoldDB" id="X1M6W4"/>
<proteinExistence type="predicted"/>